<organism evidence="2 3">
    <name type="scientific">Apiospora arundinis</name>
    <dbReference type="NCBI Taxonomy" id="335852"/>
    <lineage>
        <taxon>Eukaryota</taxon>
        <taxon>Fungi</taxon>
        <taxon>Dikarya</taxon>
        <taxon>Ascomycota</taxon>
        <taxon>Pezizomycotina</taxon>
        <taxon>Sordariomycetes</taxon>
        <taxon>Xylariomycetidae</taxon>
        <taxon>Amphisphaeriales</taxon>
        <taxon>Apiosporaceae</taxon>
        <taxon>Apiospora</taxon>
    </lineage>
</organism>
<evidence type="ECO:0000313" key="3">
    <source>
        <dbReference type="Proteomes" id="UP001390339"/>
    </source>
</evidence>
<comment type="caution">
    <text evidence="2">The sequence shown here is derived from an EMBL/GenBank/DDBJ whole genome shotgun (WGS) entry which is preliminary data.</text>
</comment>
<accession>A0ABR2I4G1</accession>
<dbReference type="Gene3D" id="4.10.60.10">
    <property type="entry name" value="Zinc finger, CCHC-type"/>
    <property type="match status" value="1"/>
</dbReference>
<dbReference type="EMBL" id="JAPCWZ010000007">
    <property type="protein sequence ID" value="KAK8857220.1"/>
    <property type="molecule type" value="Genomic_DNA"/>
</dbReference>
<dbReference type="SUPFAM" id="SSF57756">
    <property type="entry name" value="Retrovirus zinc finger-like domains"/>
    <property type="match status" value="1"/>
</dbReference>
<feature type="region of interest" description="Disordered" evidence="1">
    <location>
        <begin position="142"/>
        <end position="161"/>
    </location>
</feature>
<gene>
    <name evidence="2" type="ORF">PGQ11_013132</name>
</gene>
<evidence type="ECO:0000313" key="2">
    <source>
        <dbReference type="EMBL" id="KAK8857220.1"/>
    </source>
</evidence>
<dbReference type="InterPro" id="IPR036875">
    <property type="entry name" value="Znf_CCHC_sf"/>
</dbReference>
<name>A0ABR2I4G1_9PEZI</name>
<keyword evidence="3" id="KW-1185">Reference proteome</keyword>
<feature type="region of interest" description="Disordered" evidence="1">
    <location>
        <begin position="1"/>
        <end position="104"/>
    </location>
</feature>
<sequence length="590" mass="65485">MTRHSRKRFQRDAPDGQRSSKGSRRGQAQSKNSRVARRPRPVQGQESSRQSNRPQGNAPSSNVTAQHPLPNPLPHPHGPSSAESDRGYRPPLPNPEPFDGDYNLRTHALSTMGQSQLLQDRWAGYESYSNPMMSHARERFHECPSTNTSQGYPPQGYRQRTPEFSRHQPAYQPSYRQPDLTQQPLREDRIFVAHRPVHHVLEGRARSMSPPIAEPLRSTGNAVPAAAALINSAGDPRPVHSGDDPRSITKCGNCKREGHEVKDCVSKIGRWGYVMACPRCNSSKHLYDRCPSPYVPAAGTREREEDDLYYLLTCRQNKPQISSNVDLAALVRWATPSLAAFPWTAAFAMHYHEDPQQAVAERDYDYSKYGFGPAGCRSDREALARKFDPSHPIIPKVPVPTLLAAPPVRVQREDEGRQGVRPRGDTTLIDSALNDVKSRAEAMRASSGELTARQMSRFTSGRPLFTDRASQGTDSNNSVTVNWQQQQPETSLDSTSTTPVTKLTPDSVWPSSHGLNHHKVGLSAPASCEEGEIQEDVRTEDIGASTKAAAAPARYGEHVGSWEAFVNAEIGRMERERALKNTSAKQEHNA</sequence>
<evidence type="ECO:0000256" key="1">
    <source>
        <dbReference type="SAM" id="MobiDB-lite"/>
    </source>
</evidence>
<evidence type="ECO:0008006" key="4">
    <source>
        <dbReference type="Google" id="ProtNLM"/>
    </source>
</evidence>
<reference evidence="2 3" key="1">
    <citation type="journal article" date="2024" name="IMA Fungus">
        <title>Apiospora arundinis, a panoply of carbohydrate-active enzymes and secondary metabolites.</title>
        <authorList>
            <person name="Sorensen T."/>
            <person name="Petersen C."/>
            <person name="Muurmann A.T."/>
            <person name="Christiansen J.V."/>
            <person name="Brundto M.L."/>
            <person name="Overgaard C.K."/>
            <person name="Boysen A.T."/>
            <person name="Wollenberg R.D."/>
            <person name="Larsen T.O."/>
            <person name="Sorensen J.L."/>
            <person name="Nielsen K.L."/>
            <person name="Sondergaard T.E."/>
        </authorList>
    </citation>
    <scope>NUCLEOTIDE SEQUENCE [LARGE SCALE GENOMIC DNA]</scope>
    <source>
        <strain evidence="2 3">AAU 773</strain>
    </source>
</reference>
<proteinExistence type="predicted"/>
<protein>
    <recommendedName>
        <fullName evidence="4">CCHC-type domain-containing protein</fullName>
    </recommendedName>
</protein>
<feature type="compositionally biased region" description="Polar residues" evidence="1">
    <location>
        <begin position="44"/>
        <end position="65"/>
    </location>
</feature>
<dbReference type="Proteomes" id="UP001390339">
    <property type="component" value="Unassembled WGS sequence"/>
</dbReference>